<sequence length="152" mass="16782">MVFRLRCLKDGRDFASMGVINEQMEVRVVSRFVALPDRGAWHPSLDRPEDGAFSLNDLRIRYELRGEGVSGRRLEGDRFLLSAGSRAVLIEPQPGLFAGEPIQFELLERPGFVAVDLICYRGTEMSVSFDPPPEINIECSATLRDSAPGAGG</sequence>
<gene>
    <name evidence="1" type="ORF">Pan189_09520</name>
</gene>
<organism evidence="1 2">
    <name type="scientific">Stratiformator vulcanicus</name>
    <dbReference type="NCBI Taxonomy" id="2527980"/>
    <lineage>
        <taxon>Bacteria</taxon>
        <taxon>Pseudomonadati</taxon>
        <taxon>Planctomycetota</taxon>
        <taxon>Planctomycetia</taxon>
        <taxon>Planctomycetales</taxon>
        <taxon>Planctomycetaceae</taxon>
        <taxon>Stratiformator</taxon>
    </lineage>
</organism>
<dbReference type="EMBL" id="CP036268">
    <property type="protein sequence ID" value="QDT36592.1"/>
    <property type="molecule type" value="Genomic_DNA"/>
</dbReference>
<keyword evidence="2" id="KW-1185">Reference proteome</keyword>
<proteinExistence type="predicted"/>
<dbReference type="AlphaFoldDB" id="A0A517QY68"/>
<evidence type="ECO:0000313" key="2">
    <source>
        <dbReference type="Proteomes" id="UP000317318"/>
    </source>
</evidence>
<protein>
    <submittedName>
        <fullName evidence="1">Uncharacterized protein</fullName>
    </submittedName>
</protein>
<evidence type="ECO:0000313" key="1">
    <source>
        <dbReference type="EMBL" id="QDT36592.1"/>
    </source>
</evidence>
<name>A0A517QY68_9PLAN</name>
<dbReference type="KEGG" id="svp:Pan189_09520"/>
<dbReference type="Proteomes" id="UP000317318">
    <property type="component" value="Chromosome"/>
</dbReference>
<reference evidence="1 2" key="1">
    <citation type="submission" date="2019-02" db="EMBL/GenBank/DDBJ databases">
        <title>Deep-cultivation of Planctomycetes and their phenomic and genomic characterization uncovers novel biology.</title>
        <authorList>
            <person name="Wiegand S."/>
            <person name="Jogler M."/>
            <person name="Boedeker C."/>
            <person name="Pinto D."/>
            <person name="Vollmers J."/>
            <person name="Rivas-Marin E."/>
            <person name="Kohn T."/>
            <person name="Peeters S.H."/>
            <person name="Heuer A."/>
            <person name="Rast P."/>
            <person name="Oberbeckmann S."/>
            <person name="Bunk B."/>
            <person name="Jeske O."/>
            <person name="Meyerdierks A."/>
            <person name="Storesund J.E."/>
            <person name="Kallscheuer N."/>
            <person name="Luecker S."/>
            <person name="Lage O.M."/>
            <person name="Pohl T."/>
            <person name="Merkel B.J."/>
            <person name="Hornburger P."/>
            <person name="Mueller R.-W."/>
            <person name="Bruemmer F."/>
            <person name="Labrenz M."/>
            <person name="Spormann A.M."/>
            <person name="Op den Camp H."/>
            <person name="Overmann J."/>
            <person name="Amann R."/>
            <person name="Jetten M.S.M."/>
            <person name="Mascher T."/>
            <person name="Medema M.H."/>
            <person name="Devos D.P."/>
            <person name="Kaster A.-K."/>
            <person name="Ovreas L."/>
            <person name="Rohde M."/>
            <person name="Galperin M.Y."/>
            <person name="Jogler C."/>
        </authorList>
    </citation>
    <scope>NUCLEOTIDE SEQUENCE [LARGE SCALE GENOMIC DNA]</scope>
    <source>
        <strain evidence="1 2">Pan189</strain>
    </source>
</reference>
<accession>A0A517QY68</accession>